<feature type="region of interest" description="Disordered" evidence="6">
    <location>
        <begin position="1"/>
        <end position="21"/>
    </location>
</feature>
<dbReference type="CDD" id="cd00030">
    <property type="entry name" value="C2"/>
    <property type="match status" value="1"/>
</dbReference>
<evidence type="ECO:0000256" key="4">
    <source>
        <dbReference type="ARBA" id="ARBA00022989"/>
    </source>
</evidence>
<feature type="transmembrane region" description="Helical" evidence="7">
    <location>
        <begin position="648"/>
        <end position="670"/>
    </location>
</feature>
<feature type="region of interest" description="Disordered" evidence="6">
    <location>
        <begin position="1075"/>
        <end position="1107"/>
    </location>
</feature>
<dbReference type="PANTHER" id="PTHR10877:SF197">
    <property type="entry name" value="POLYCYSTIC KIDNEY DISEASE PROTEIN 1-LIKE 2"/>
    <property type="match status" value="1"/>
</dbReference>
<dbReference type="InterPro" id="IPR051223">
    <property type="entry name" value="Polycystin"/>
</dbReference>
<dbReference type="GO" id="GO:0005262">
    <property type="term" value="F:calcium channel activity"/>
    <property type="evidence" value="ECO:0007669"/>
    <property type="project" value="TreeGrafter"/>
</dbReference>
<keyword evidence="5 7" id="KW-0472">Membrane</keyword>
<evidence type="ECO:0000256" key="1">
    <source>
        <dbReference type="ARBA" id="ARBA00004141"/>
    </source>
</evidence>
<feature type="transmembrane region" description="Helical" evidence="7">
    <location>
        <begin position="589"/>
        <end position="610"/>
    </location>
</feature>
<keyword evidence="4 7" id="KW-1133">Transmembrane helix</keyword>
<keyword evidence="10" id="KW-1185">Reference proteome</keyword>
<evidence type="ECO:0000256" key="6">
    <source>
        <dbReference type="SAM" id="MobiDB-lite"/>
    </source>
</evidence>
<dbReference type="PROSITE" id="PS50004">
    <property type="entry name" value="C2"/>
    <property type="match status" value="1"/>
</dbReference>
<dbReference type="GO" id="GO:0050982">
    <property type="term" value="P:detection of mechanical stimulus"/>
    <property type="evidence" value="ECO:0007669"/>
    <property type="project" value="TreeGrafter"/>
</dbReference>
<dbReference type="AlphaFoldDB" id="A0AB34JR95"/>
<feature type="compositionally biased region" description="Polar residues" evidence="6">
    <location>
        <begin position="1"/>
        <end position="10"/>
    </location>
</feature>
<feature type="compositionally biased region" description="Polar residues" evidence="6">
    <location>
        <begin position="1076"/>
        <end position="1102"/>
    </location>
</feature>
<feature type="transmembrane region" description="Helical" evidence="7">
    <location>
        <begin position="549"/>
        <end position="569"/>
    </location>
</feature>
<dbReference type="Proteomes" id="UP001515480">
    <property type="component" value="Unassembled WGS sequence"/>
</dbReference>
<protein>
    <recommendedName>
        <fullName evidence="8">C2 domain-containing protein</fullName>
    </recommendedName>
</protein>
<reference evidence="9 10" key="1">
    <citation type="journal article" date="2024" name="Science">
        <title>Giant polyketide synthase enzymes in the biosynthesis of giant marine polyether toxins.</title>
        <authorList>
            <person name="Fallon T.R."/>
            <person name="Shende V.V."/>
            <person name="Wierzbicki I.H."/>
            <person name="Pendleton A.L."/>
            <person name="Watervoot N.F."/>
            <person name="Auber R.P."/>
            <person name="Gonzalez D.J."/>
            <person name="Wisecaver J.H."/>
            <person name="Moore B.S."/>
        </authorList>
    </citation>
    <scope>NUCLEOTIDE SEQUENCE [LARGE SCALE GENOMIC DNA]</scope>
    <source>
        <strain evidence="9 10">12B1</strain>
    </source>
</reference>
<dbReference type="Pfam" id="PF00168">
    <property type="entry name" value="C2"/>
    <property type="match status" value="1"/>
</dbReference>
<dbReference type="PANTHER" id="PTHR10877">
    <property type="entry name" value="POLYCYSTIN FAMILY MEMBER"/>
    <property type="match status" value="1"/>
</dbReference>
<dbReference type="SUPFAM" id="SSF49562">
    <property type="entry name" value="C2 domain (Calcium/lipid-binding domain, CaLB)"/>
    <property type="match status" value="1"/>
</dbReference>
<feature type="compositionally biased region" description="Basic and acidic residues" evidence="6">
    <location>
        <begin position="759"/>
        <end position="773"/>
    </location>
</feature>
<comment type="similarity">
    <text evidence="2">Belongs to the polycystin family.</text>
</comment>
<feature type="region of interest" description="Disordered" evidence="6">
    <location>
        <begin position="755"/>
        <end position="795"/>
    </location>
</feature>
<dbReference type="EMBL" id="JBGBPQ010000005">
    <property type="protein sequence ID" value="KAL1524075.1"/>
    <property type="molecule type" value="Genomic_DNA"/>
</dbReference>
<proteinExistence type="inferred from homology"/>
<evidence type="ECO:0000259" key="8">
    <source>
        <dbReference type="PROSITE" id="PS50004"/>
    </source>
</evidence>
<dbReference type="Gene3D" id="2.60.40.150">
    <property type="entry name" value="C2 domain"/>
    <property type="match status" value="1"/>
</dbReference>
<accession>A0AB34JR95</accession>
<dbReference type="InterPro" id="IPR046791">
    <property type="entry name" value="Polycystin_dom"/>
</dbReference>
<feature type="domain" description="C2" evidence="8">
    <location>
        <begin position="881"/>
        <end position="1005"/>
    </location>
</feature>
<evidence type="ECO:0000256" key="2">
    <source>
        <dbReference type="ARBA" id="ARBA00007200"/>
    </source>
</evidence>
<evidence type="ECO:0000256" key="3">
    <source>
        <dbReference type="ARBA" id="ARBA00022692"/>
    </source>
</evidence>
<dbReference type="GO" id="GO:0016020">
    <property type="term" value="C:membrane"/>
    <property type="evidence" value="ECO:0007669"/>
    <property type="project" value="UniProtKB-SubCell"/>
</dbReference>
<dbReference type="Pfam" id="PF08016">
    <property type="entry name" value="PKD_channel"/>
    <property type="match status" value="1"/>
</dbReference>
<evidence type="ECO:0000313" key="10">
    <source>
        <dbReference type="Proteomes" id="UP001515480"/>
    </source>
</evidence>
<dbReference type="InterPro" id="IPR035892">
    <property type="entry name" value="C2_domain_sf"/>
</dbReference>
<dbReference type="InterPro" id="IPR000008">
    <property type="entry name" value="C2_dom"/>
</dbReference>
<organism evidence="9 10">
    <name type="scientific">Prymnesium parvum</name>
    <name type="common">Toxic golden alga</name>
    <dbReference type="NCBI Taxonomy" id="97485"/>
    <lineage>
        <taxon>Eukaryota</taxon>
        <taxon>Haptista</taxon>
        <taxon>Haptophyta</taxon>
        <taxon>Prymnesiophyceae</taxon>
        <taxon>Prymnesiales</taxon>
        <taxon>Prymnesiaceae</taxon>
        <taxon>Prymnesium</taxon>
    </lineage>
</organism>
<sequence>MELISRQPSAVSPDKKRTWEAGVEPPVQSRMRQSSIEQLADFVNSTEAGPRHSELTGGEAAWQFQLLSWQSLPFAQGEAKRYENELVGVKKGAADPTFGWSIWRRVKKSHWLGAPSTMTAFLVEVTVYYALIGASVALVLAFAFDSLFRAGAPMDTWKVTLKGAMIAVPSCVFFDALRKAKSVSRFWTKLPESMIYLFFIIYIYVIFDDTFNPKDRFAFRQRVVEMANDEYIVTPDITGTLERVANFDDLYAWMKGPLVEHFVCADRVQSERSSPTTQEMCYLKDGVFLSDNLIEFRQLRVKPSTTRVTYFTSGQREITFNGSMVPHGDTYTSTSRDEGPTWKLPPYGILNFSSYQYRNTYGIDTRTISRIGWYGDYEFGGFSVSLQNLSAAEFTDRISTLHSAGFMDRYTRALQISTCVMNPSLQLGALLTVLVETPHDGVISVTPDVLVMRHVDPHQEENARILLVTFFFYNLLSEISRAFVRGLRIYTSKVGNVFDWMIIFVNGYVVFDGLHSSYRFPDLTGERAPHAFLEAGFTVNYIMQRTMSWSGVLVFLIVMRWLKFIPQVFSSRLNLVAMTLSNAFSDLVAFVVIAGVILLGFTALFHFTLGTYLREFSRIDNSLYMVMLGLSAVWEPYEWYVADPVTAIFLMIIFTFLSTWLLATIIIAIITESFVEAKREVYQRLFQSEIKKQQKRVQMLAWVNADPFGLIDLREAGVVAPPIERATNALFRTRSAMPSRGSAKGLGLHTSKSAIGSIEDERGHPEAATRLRDGASSVDDNDGQSEKAAEGGPKFHLSLADIPPSDALWIASAEENVAGLSDRKQRIWKRLNQAFTNRSGKDACGSKKSLPSSKEEDLMSPRRRKEEDLMSPRRRISQISPLNLLQRSAFSSHHIADKHAPKKEYVLKVALWEAINIVAAGHMCNPNVKLHIEQPFYSAQSQVDPSSPLFEWNECFSLALPANAEECVLVVSIYDQDRFSQEKLLGFTIIPIRNLLDDDLEPLAAASLELTLRRPSWSNEKAPLMRRADTPLSNAHSSHEDEGQEDPTLFLALRAHKKASRSAAAIPGLCRRGSALSPSSPVTKGKDNTLSALTSQRSNADAKSSEVCGSDEEYTGIASEDGQKCTRKQSTSKGAVTFVAGDTSSLCTGAV</sequence>
<gene>
    <name evidence="9" type="ORF">AB1Y20_018985</name>
</gene>
<evidence type="ECO:0000256" key="7">
    <source>
        <dbReference type="SAM" id="Phobius"/>
    </source>
</evidence>
<feature type="compositionally biased region" description="Basic and acidic residues" evidence="6">
    <location>
        <begin position="853"/>
        <end position="870"/>
    </location>
</feature>
<comment type="caution">
    <text evidence="9">The sequence shown here is derived from an EMBL/GenBank/DDBJ whole genome shotgun (WGS) entry which is preliminary data.</text>
</comment>
<dbReference type="Pfam" id="PF20519">
    <property type="entry name" value="Polycystin_dom"/>
    <property type="match status" value="1"/>
</dbReference>
<feature type="transmembrane region" description="Helical" evidence="7">
    <location>
        <begin position="111"/>
        <end position="144"/>
    </location>
</feature>
<feature type="transmembrane region" description="Helical" evidence="7">
    <location>
        <begin position="622"/>
        <end position="642"/>
    </location>
</feature>
<feature type="region of interest" description="Disordered" evidence="6">
    <location>
        <begin position="838"/>
        <end position="870"/>
    </location>
</feature>
<name>A0AB34JR95_PRYPA</name>
<comment type="subcellular location">
    <subcellularLocation>
        <location evidence="1">Membrane</location>
        <topology evidence="1">Multi-pass membrane protein</topology>
    </subcellularLocation>
</comment>
<evidence type="ECO:0000256" key="5">
    <source>
        <dbReference type="ARBA" id="ARBA00023136"/>
    </source>
</evidence>
<evidence type="ECO:0000313" key="9">
    <source>
        <dbReference type="EMBL" id="KAL1524075.1"/>
    </source>
</evidence>
<keyword evidence="3 7" id="KW-0812">Transmembrane</keyword>
<dbReference type="InterPro" id="IPR013122">
    <property type="entry name" value="PKD1_2_channel"/>
</dbReference>
<feature type="transmembrane region" description="Helical" evidence="7">
    <location>
        <begin position="186"/>
        <end position="207"/>
    </location>
</feature>